<proteinExistence type="predicted"/>
<protein>
    <submittedName>
        <fullName evidence="1">Uncharacterized protein</fullName>
    </submittedName>
</protein>
<keyword evidence="2" id="KW-1185">Reference proteome</keyword>
<reference evidence="1 2" key="1">
    <citation type="submission" date="2016-10" db="EMBL/GenBank/DDBJ databases">
        <authorList>
            <person name="de Groot N.N."/>
        </authorList>
    </citation>
    <scope>NUCLEOTIDE SEQUENCE [LARGE SCALE GENOMIC DNA]</scope>
    <source>
        <strain evidence="1 2">DSM 19548</strain>
    </source>
</reference>
<evidence type="ECO:0000313" key="1">
    <source>
        <dbReference type="EMBL" id="SFC39576.1"/>
    </source>
</evidence>
<dbReference type="EMBL" id="FOLG01000004">
    <property type="protein sequence ID" value="SFC39576.1"/>
    <property type="molecule type" value="Genomic_DNA"/>
</dbReference>
<accession>A0A1I1ITM8</accession>
<evidence type="ECO:0000313" key="2">
    <source>
        <dbReference type="Proteomes" id="UP000198728"/>
    </source>
</evidence>
<gene>
    <name evidence="1" type="ORF">SAMN04488094_104213</name>
</gene>
<sequence length="79" mass="8581">MYLRAFLTRGWSPFDDVSLPTNAITAVAHVEAERQWDRTGRPCGRTGQRGGPRPCVVPDAVAGIWPGWRTDAVAAAADM</sequence>
<name>A0A1I1ITM8_9RHOB</name>
<dbReference type="AlphaFoldDB" id="A0A1I1ITM8"/>
<dbReference type="Proteomes" id="UP000198728">
    <property type="component" value="Unassembled WGS sequence"/>
</dbReference>
<organism evidence="1 2">
    <name type="scientific">Tropicimonas isoalkanivorans</name>
    <dbReference type="NCBI Taxonomy" id="441112"/>
    <lineage>
        <taxon>Bacteria</taxon>
        <taxon>Pseudomonadati</taxon>
        <taxon>Pseudomonadota</taxon>
        <taxon>Alphaproteobacteria</taxon>
        <taxon>Rhodobacterales</taxon>
        <taxon>Roseobacteraceae</taxon>
        <taxon>Tropicimonas</taxon>
    </lineage>
</organism>
<dbReference type="STRING" id="441112.SAMN04488094_104213"/>